<keyword evidence="1" id="KW-0472">Membrane</keyword>
<gene>
    <name evidence="3" type="ORF">GO755_03260</name>
</gene>
<reference evidence="3 4" key="1">
    <citation type="submission" date="2019-12" db="EMBL/GenBank/DDBJ databases">
        <title>Spirosoma sp. HMF4905 genome sequencing and assembly.</title>
        <authorList>
            <person name="Kang H."/>
            <person name="Cha I."/>
            <person name="Kim H."/>
            <person name="Joh K."/>
        </authorList>
    </citation>
    <scope>NUCLEOTIDE SEQUENCE [LARGE SCALE GENOMIC DNA]</scope>
    <source>
        <strain evidence="3 4">HMF4905</strain>
    </source>
</reference>
<feature type="transmembrane region" description="Helical" evidence="1">
    <location>
        <begin position="149"/>
        <end position="166"/>
    </location>
</feature>
<accession>A0A7K1S5E4</accession>
<sequence length="459" mass="52635">MPPLSTTSVAGTAVYQPVAQTERIQTLDILRGVALLGILIMNIWTFGLSSQQFVRGLHGVNYWLFIVIDTLFAGKMRALFSMLFGAGVVLFLMKKQQPGQLNPIELFVRRQLWLMVFGVINAYILIWQWDILFHYGIVGILLFSFRQVSPRTLLVAAIAVGLIYSGKNYWTFAEQKTKYEKYQTAIAIEKKKAKLTATADRDAQKDDKVAWEELRKSYQYDSKAEKAEIAAMRSDYATVWGYRIPKIQKIQANGFYQIWLWDIASMMLLGMALFKWGFFTNQLTTRQYALLAVGCLLIGQAMAWGSLSSYELRYTDFTRYVSTNVLPVYGVLMPFERAFTAVGWASLVVWMYRMGILGWLWQGLRSVGQMAFTNYLMQSVMGTLFFNGYGLGYFGSLQFYQLYFVVAEIWLIQIVFSVVWLKYFRFGPLEWLWRSLTYGKRQPMSLTPAAPSSATSILA</sequence>
<dbReference type="Proteomes" id="UP000436006">
    <property type="component" value="Unassembled WGS sequence"/>
</dbReference>
<dbReference type="RefSeq" id="WP_157583121.1">
    <property type="nucleotide sequence ID" value="NZ_WPIN01000001.1"/>
</dbReference>
<evidence type="ECO:0000313" key="4">
    <source>
        <dbReference type="Proteomes" id="UP000436006"/>
    </source>
</evidence>
<evidence type="ECO:0000256" key="1">
    <source>
        <dbReference type="SAM" id="Phobius"/>
    </source>
</evidence>
<feature type="transmembrane region" description="Helical" evidence="1">
    <location>
        <begin position="373"/>
        <end position="394"/>
    </location>
</feature>
<keyword evidence="1" id="KW-1133">Transmembrane helix</keyword>
<feature type="domain" description="DUF418" evidence="2">
    <location>
        <begin position="273"/>
        <end position="440"/>
    </location>
</feature>
<dbReference type="InterPro" id="IPR052529">
    <property type="entry name" value="Bact_Transport_Assoc"/>
</dbReference>
<keyword evidence="1" id="KW-0812">Transmembrane</keyword>
<feature type="transmembrane region" description="Helical" evidence="1">
    <location>
        <begin position="341"/>
        <end position="361"/>
    </location>
</feature>
<dbReference type="PANTHER" id="PTHR30590:SF2">
    <property type="entry name" value="INNER MEMBRANE PROTEIN"/>
    <property type="match status" value="1"/>
</dbReference>
<feature type="transmembrane region" description="Helical" evidence="1">
    <location>
        <begin position="288"/>
        <end position="305"/>
    </location>
</feature>
<feature type="transmembrane region" description="Helical" evidence="1">
    <location>
        <begin position="29"/>
        <end position="50"/>
    </location>
</feature>
<dbReference type="PANTHER" id="PTHR30590">
    <property type="entry name" value="INNER MEMBRANE PROTEIN"/>
    <property type="match status" value="1"/>
</dbReference>
<proteinExistence type="predicted"/>
<dbReference type="Pfam" id="PF04235">
    <property type="entry name" value="DUF418"/>
    <property type="match status" value="1"/>
</dbReference>
<name>A0A7K1S5E4_9BACT</name>
<evidence type="ECO:0000313" key="3">
    <source>
        <dbReference type="EMBL" id="MVM29039.1"/>
    </source>
</evidence>
<comment type="caution">
    <text evidence="3">The sequence shown here is derived from an EMBL/GenBank/DDBJ whole genome shotgun (WGS) entry which is preliminary data.</text>
</comment>
<feature type="transmembrane region" description="Helical" evidence="1">
    <location>
        <begin position="62"/>
        <end position="92"/>
    </location>
</feature>
<keyword evidence="4" id="KW-1185">Reference proteome</keyword>
<feature type="transmembrane region" description="Helical" evidence="1">
    <location>
        <begin position="400"/>
        <end position="424"/>
    </location>
</feature>
<dbReference type="InterPro" id="IPR007349">
    <property type="entry name" value="DUF418"/>
</dbReference>
<feature type="transmembrane region" description="Helical" evidence="1">
    <location>
        <begin position="258"/>
        <end position="276"/>
    </location>
</feature>
<protein>
    <submittedName>
        <fullName evidence="3">DUF418 domain-containing protein</fullName>
    </submittedName>
</protein>
<organism evidence="3 4">
    <name type="scientific">Spirosoma arboris</name>
    <dbReference type="NCBI Taxonomy" id="2682092"/>
    <lineage>
        <taxon>Bacteria</taxon>
        <taxon>Pseudomonadati</taxon>
        <taxon>Bacteroidota</taxon>
        <taxon>Cytophagia</taxon>
        <taxon>Cytophagales</taxon>
        <taxon>Cytophagaceae</taxon>
        <taxon>Spirosoma</taxon>
    </lineage>
</organism>
<feature type="transmembrane region" description="Helical" evidence="1">
    <location>
        <begin position="112"/>
        <end position="129"/>
    </location>
</feature>
<dbReference type="EMBL" id="WPIN01000001">
    <property type="protein sequence ID" value="MVM29039.1"/>
    <property type="molecule type" value="Genomic_DNA"/>
</dbReference>
<evidence type="ECO:0000259" key="2">
    <source>
        <dbReference type="Pfam" id="PF04235"/>
    </source>
</evidence>
<dbReference type="AlphaFoldDB" id="A0A7K1S5E4"/>